<accession>A0A9D1ZI65</accession>
<dbReference type="AlphaFoldDB" id="A0A9D1ZI65"/>
<evidence type="ECO:0000313" key="5">
    <source>
        <dbReference type="Proteomes" id="UP000886851"/>
    </source>
</evidence>
<dbReference type="InterPro" id="IPR005902">
    <property type="entry name" value="HU_DNA-bd_put"/>
</dbReference>
<dbReference type="GO" id="GO:0003677">
    <property type="term" value="F:DNA binding"/>
    <property type="evidence" value="ECO:0007669"/>
    <property type="project" value="UniProtKB-KW"/>
</dbReference>
<reference evidence="4" key="2">
    <citation type="submission" date="2021-04" db="EMBL/GenBank/DDBJ databases">
        <authorList>
            <person name="Gilroy R."/>
        </authorList>
    </citation>
    <scope>NUCLEOTIDE SEQUENCE</scope>
    <source>
        <strain evidence="4">Gambia2-208</strain>
    </source>
</reference>
<dbReference type="Gene3D" id="4.10.520.10">
    <property type="entry name" value="IHF-like DNA-binding proteins"/>
    <property type="match status" value="1"/>
</dbReference>
<evidence type="ECO:0000259" key="3">
    <source>
        <dbReference type="Pfam" id="PF18291"/>
    </source>
</evidence>
<dbReference type="SUPFAM" id="SSF47729">
    <property type="entry name" value="IHF-like DNA-binding proteins"/>
    <property type="match status" value="1"/>
</dbReference>
<dbReference type="EMBL" id="DXCV01000039">
    <property type="protein sequence ID" value="HIY88227.1"/>
    <property type="molecule type" value="Genomic_DNA"/>
</dbReference>
<dbReference type="InterPro" id="IPR010992">
    <property type="entry name" value="IHF-like_DNA-bd_dom_sf"/>
</dbReference>
<dbReference type="Pfam" id="PF18291">
    <property type="entry name" value="HU-HIG"/>
    <property type="match status" value="1"/>
</dbReference>
<feature type="domain" description="HU" evidence="3">
    <location>
        <begin position="1"/>
        <end position="118"/>
    </location>
</feature>
<dbReference type="InterPro" id="IPR041607">
    <property type="entry name" value="HU-HIG"/>
</dbReference>
<evidence type="ECO:0000256" key="1">
    <source>
        <dbReference type="ARBA" id="ARBA00023125"/>
    </source>
</evidence>
<dbReference type="Proteomes" id="UP000886851">
    <property type="component" value="Unassembled WGS sequence"/>
</dbReference>
<feature type="region of interest" description="Disordered" evidence="2">
    <location>
        <begin position="134"/>
        <end position="159"/>
    </location>
</feature>
<name>A0A9D1ZI65_9BACE</name>
<evidence type="ECO:0000313" key="4">
    <source>
        <dbReference type="EMBL" id="HIY88227.1"/>
    </source>
</evidence>
<dbReference type="NCBIfam" id="TIGR01201">
    <property type="entry name" value="HU_rel"/>
    <property type="match status" value="1"/>
</dbReference>
<proteinExistence type="predicted"/>
<gene>
    <name evidence="4" type="ORF">H9824_05935</name>
</gene>
<organism evidence="4 5">
    <name type="scientific">Candidatus Bacteroides pullicola</name>
    <dbReference type="NCBI Taxonomy" id="2838475"/>
    <lineage>
        <taxon>Bacteria</taxon>
        <taxon>Pseudomonadati</taxon>
        <taxon>Bacteroidota</taxon>
        <taxon>Bacteroidia</taxon>
        <taxon>Bacteroidales</taxon>
        <taxon>Bacteroidaceae</taxon>
        <taxon>Bacteroides</taxon>
    </lineage>
</organism>
<keyword evidence="1 4" id="KW-0238">DNA-binding</keyword>
<comment type="caution">
    <text evidence="4">The sequence shown here is derived from an EMBL/GenBank/DDBJ whole genome shotgun (WGS) entry which is preliminary data.</text>
</comment>
<sequence length="159" mass="16902">MSVNYSLAYMSSEPGNPDAPKKYYAKAQASGEVTLDEMAEDIAYATTLTDADVLAAIRAFIKQLNKHLANGKIVRAENLGSFQLQIQSTGADTEKDFTTANITGVSIQFRPGRFVSEATTKAIGGLTFRRVAKKGETLPDSTEEPGGGEPGSGDEDSFG</sequence>
<protein>
    <submittedName>
        <fullName evidence="4">HU family DNA-binding protein</fullName>
    </submittedName>
</protein>
<evidence type="ECO:0000256" key="2">
    <source>
        <dbReference type="SAM" id="MobiDB-lite"/>
    </source>
</evidence>
<reference evidence="4" key="1">
    <citation type="journal article" date="2021" name="PeerJ">
        <title>Extensive microbial diversity within the chicken gut microbiome revealed by metagenomics and culture.</title>
        <authorList>
            <person name="Gilroy R."/>
            <person name="Ravi A."/>
            <person name="Getino M."/>
            <person name="Pursley I."/>
            <person name="Horton D.L."/>
            <person name="Alikhan N.F."/>
            <person name="Baker D."/>
            <person name="Gharbi K."/>
            <person name="Hall N."/>
            <person name="Watson M."/>
            <person name="Adriaenssens E.M."/>
            <person name="Foster-Nyarko E."/>
            <person name="Jarju S."/>
            <person name="Secka A."/>
            <person name="Antonio M."/>
            <person name="Oren A."/>
            <person name="Chaudhuri R.R."/>
            <person name="La Ragione R."/>
            <person name="Hildebrand F."/>
            <person name="Pallen M.J."/>
        </authorList>
    </citation>
    <scope>NUCLEOTIDE SEQUENCE</scope>
    <source>
        <strain evidence="4">Gambia2-208</strain>
    </source>
</reference>